<keyword evidence="3 12" id="KW-0813">Transport</keyword>
<dbReference type="GO" id="GO:0009279">
    <property type="term" value="C:cell outer membrane"/>
    <property type="evidence" value="ECO:0007669"/>
    <property type="project" value="UniProtKB-SubCell"/>
</dbReference>
<dbReference type="NCBIfam" id="TIGR01783">
    <property type="entry name" value="TonB-siderophor"/>
    <property type="match status" value="1"/>
</dbReference>
<feature type="compositionally biased region" description="Polar residues" evidence="14">
    <location>
        <begin position="48"/>
        <end position="66"/>
    </location>
</feature>
<evidence type="ECO:0000313" key="18">
    <source>
        <dbReference type="EMBL" id="NML34672.1"/>
    </source>
</evidence>
<keyword evidence="7" id="KW-0406">Ion transport</keyword>
<comment type="similarity">
    <text evidence="2 12 13">Belongs to the TonB-dependent receptor family.</text>
</comment>
<accession>A0A7Y0A1B3</accession>
<dbReference type="PANTHER" id="PTHR32552">
    <property type="entry name" value="FERRICHROME IRON RECEPTOR-RELATED"/>
    <property type="match status" value="1"/>
</dbReference>
<proteinExistence type="inferred from homology"/>
<keyword evidence="19" id="KW-1185">Reference proteome</keyword>
<dbReference type="InterPro" id="IPR012910">
    <property type="entry name" value="Plug_dom"/>
</dbReference>
<evidence type="ECO:0000256" key="1">
    <source>
        <dbReference type="ARBA" id="ARBA00004571"/>
    </source>
</evidence>
<evidence type="ECO:0000256" key="7">
    <source>
        <dbReference type="ARBA" id="ARBA00023065"/>
    </source>
</evidence>
<feature type="region of interest" description="Disordered" evidence="14">
    <location>
        <begin position="48"/>
        <end position="69"/>
    </location>
</feature>
<dbReference type="Gene3D" id="2.40.170.20">
    <property type="entry name" value="TonB-dependent receptor, beta-barrel domain"/>
    <property type="match status" value="1"/>
</dbReference>
<dbReference type="Pfam" id="PF00593">
    <property type="entry name" value="TonB_dep_Rec_b-barrel"/>
    <property type="match status" value="1"/>
</dbReference>
<keyword evidence="6 15" id="KW-0732">Signal</keyword>
<evidence type="ECO:0000256" key="8">
    <source>
        <dbReference type="ARBA" id="ARBA00023077"/>
    </source>
</evidence>
<evidence type="ECO:0000313" key="19">
    <source>
        <dbReference type="Proteomes" id="UP000583127"/>
    </source>
</evidence>
<dbReference type="CDD" id="cd01347">
    <property type="entry name" value="ligand_gated_channel"/>
    <property type="match status" value="1"/>
</dbReference>
<feature type="domain" description="TonB-dependent receptor-like beta-barrel" evidence="16">
    <location>
        <begin position="286"/>
        <end position="720"/>
    </location>
</feature>
<protein>
    <submittedName>
        <fullName evidence="18">TonB-dependent siderophore receptor</fullName>
    </submittedName>
</protein>
<dbReference type="GO" id="GO:0015344">
    <property type="term" value="F:siderophore uptake transmembrane transporter activity"/>
    <property type="evidence" value="ECO:0007669"/>
    <property type="project" value="TreeGrafter"/>
</dbReference>
<evidence type="ECO:0000256" key="6">
    <source>
        <dbReference type="ARBA" id="ARBA00022729"/>
    </source>
</evidence>
<dbReference type="InterPro" id="IPR039426">
    <property type="entry name" value="TonB-dep_rcpt-like"/>
</dbReference>
<evidence type="ECO:0000256" key="10">
    <source>
        <dbReference type="ARBA" id="ARBA00023170"/>
    </source>
</evidence>
<evidence type="ECO:0000256" key="4">
    <source>
        <dbReference type="ARBA" id="ARBA00022452"/>
    </source>
</evidence>
<feature type="chain" id="PRO_5031269636" evidence="15">
    <location>
        <begin position="26"/>
        <end position="753"/>
    </location>
</feature>
<dbReference type="GO" id="GO:0038023">
    <property type="term" value="F:signaling receptor activity"/>
    <property type="evidence" value="ECO:0007669"/>
    <property type="project" value="InterPro"/>
</dbReference>
<dbReference type="InterPro" id="IPR010105">
    <property type="entry name" value="TonB_sidphr_rcpt"/>
</dbReference>
<keyword evidence="8 13" id="KW-0798">TonB box</keyword>
<feature type="signal peptide" evidence="15">
    <location>
        <begin position="1"/>
        <end position="25"/>
    </location>
</feature>
<sequence>MLNHTPLATALALALTVPFATPVVAQTAPMQTQTSNGAITIAQNDTQNNAPASAQNGTRSGAQSNAPAADAQTLPTIGVQAQAVQQDFQAERSSVGAKTPTALRDIPQTVTVINRDLLASQGATSFTDALRNAPGVTIGAAEGGQIGNNINLRGFTAQNDIYLDGFRDRNQYYRDTFDLESLEVLYGPSSMLFGRGSTGGVINQVSKKANLKDSAEVSGMIGTDDRYRSTVDVNHKLTDTSAIRLNAFGQSLGSTRDVMKNKDFGVAPELRFGIGTPTEITLSALIQRNNDMPDYGIQALNGRPSPVPKNTFYGLTSDRTIQDVQIFTAAIKHKFSDDLTLTNQTQISHSMTDARETAPQSVLTGPLSSSTALTNGNFTTLSPSQLYIKLQSHDRVIENHAIYNDTMVEYKFNTGPIRHDLIAGVEVGRDTYTNQAYTRNNLPIVPMLNPPIMGTPSNVTTTVGNYADSSANEIAAYLNDTITLTPHWKIIGGLRWDRFSAEISNSISAPRYASQTNYFTSVRTGVIYQPTDWQSYYVSYGTSFNPSLENLTVTNLTQNLAPESTKSYEVGGKWDLFGGNISVTSAIFREEKDNARTQVSPTEYELAGDIRVDGFQTSVTGHITDKWQVFGGYTYMDATILKAADGTMGHTPANTPRNTLTFWTTYAITPHWEIGGGPIYMSARYASNTNYVRVPGYTRWDATAAYHAKKYDVRLNLLNLTNKYYYDALIPSDGGRSVPGIGRTLLATFDYRF</sequence>
<dbReference type="EMBL" id="JABBFZ010000024">
    <property type="protein sequence ID" value="NML34672.1"/>
    <property type="molecule type" value="Genomic_DNA"/>
</dbReference>
<evidence type="ECO:0000256" key="15">
    <source>
        <dbReference type="SAM" id="SignalP"/>
    </source>
</evidence>
<dbReference type="AlphaFoldDB" id="A0A7Y0A1B3"/>
<evidence type="ECO:0000259" key="17">
    <source>
        <dbReference type="Pfam" id="PF07715"/>
    </source>
</evidence>
<comment type="subcellular location">
    <subcellularLocation>
        <location evidence="1 12">Cell outer membrane</location>
        <topology evidence="1 12">Multi-pass membrane protein</topology>
    </subcellularLocation>
</comment>
<dbReference type="Proteomes" id="UP000583127">
    <property type="component" value="Unassembled WGS sequence"/>
</dbReference>
<dbReference type="InterPro" id="IPR036942">
    <property type="entry name" value="Beta-barrel_TonB_sf"/>
</dbReference>
<dbReference type="InterPro" id="IPR000531">
    <property type="entry name" value="Beta-barrel_TonB"/>
</dbReference>
<dbReference type="Gene3D" id="2.170.130.10">
    <property type="entry name" value="TonB-dependent receptor, plug domain"/>
    <property type="match status" value="1"/>
</dbReference>
<dbReference type="GO" id="GO:0015891">
    <property type="term" value="P:siderophore transport"/>
    <property type="evidence" value="ECO:0007669"/>
    <property type="project" value="InterPro"/>
</dbReference>
<evidence type="ECO:0000256" key="3">
    <source>
        <dbReference type="ARBA" id="ARBA00022448"/>
    </source>
</evidence>
<dbReference type="RefSeq" id="WP_169500861.1">
    <property type="nucleotide sequence ID" value="NZ_JABBFZ010000024.1"/>
</dbReference>
<dbReference type="SUPFAM" id="SSF56935">
    <property type="entry name" value="Porins"/>
    <property type="match status" value="1"/>
</dbReference>
<keyword evidence="10 18" id="KW-0675">Receptor</keyword>
<evidence type="ECO:0000256" key="2">
    <source>
        <dbReference type="ARBA" id="ARBA00009810"/>
    </source>
</evidence>
<keyword evidence="9 12" id="KW-0472">Membrane</keyword>
<comment type="caution">
    <text evidence="18">The sequence shown here is derived from an EMBL/GenBank/DDBJ whole genome shotgun (WGS) entry which is preliminary data.</text>
</comment>
<evidence type="ECO:0000256" key="11">
    <source>
        <dbReference type="ARBA" id="ARBA00023237"/>
    </source>
</evidence>
<evidence type="ECO:0000259" key="16">
    <source>
        <dbReference type="Pfam" id="PF00593"/>
    </source>
</evidence>
<keyword evidence="4 12" id="KW-1134">Transmembrane beta strand</keyword>
<evidence type="ECO:0000256" key="9">
    <source>
        <dbReference type="ARBA" id="ARBA00023136"/>
    </source>
</evidence>
<keyword evidence="5 12" id="KW-0812">Transmembrane</keyword>
<evidence type="ECO:0000256" key="14">
    <source>
        <dbReference type="SAM" id="MobiDB-lite"/>
    </source>
</evidence>
<reference evidence="18 19" key="1">
    <citation type="submission" date="2020-04" db="EMBL/GenBank/DDBJ databases">
        <title>Paraburkholderia sp. G-4-1-8 isolated from soil.</title>
        <authorList>
            <person name="Dahal R.H."/>
        </authorList>
    </citation>
    <scope>NUCLEOTIDE SEQUENCE [LARGE SCALE GENOMIC DNA]</scope>
    <source>
        <strain evidence="18 19">G-4-1-8</strain>
    </source>
</reference>
<feature type="domain" description="TonB-dependent receptor plug" evidence="17">
    <location>
        <begin position="103"/>
        <end position="201"/>
    </location>
</feature>
<gene>
    <name evidence="18" type="ORF">HHL14_28060</name>
</gene>
<dbReference type="InterPro" id="IPR037066">
    <property type="entry name" value="Plug_dom_sf"/>
</dbReference>
<name>A0A7Y0A1B3_9BURK</name>
<evidence type="ECO:0000256" key="5">
    <source>
        <dbReference type="ARBA" id="ARBA00022692"/>
    </source>
</evidence>
<dbReference type="FunFam" id="2.170.130.10:FF:000001">
    <property type="entry name" value="Catecholate siderophore TonB-dependent receptor"/>
    <property type="match status" value="1"/>
</dbReference>
<dbReference type="Pfam" id="PF07715">
    <property type="entry name" value="Plug"/>
    <property type="match status" value="1"/>
</dbReference>
<organism evidence="18 19">
    <name type="scientific">Paraburkholderia antibiotica</name>
    <dbReference type="NCBI Taxonomy" id="2728839"/>
    <lineage>
        <taxon>Bacteria</taxon>
        <taxon>Pseudomonadati</taxon>
        <taxon>Pseudomonadota</taxon>
        <taxon>Betaproteobacteria</taxon>
        <taxon>Burkholderiales</taxon>
        <taxon>Burkholderiaceae</taxon>
        <taxon>Paraburkholderia</taxon>
    </lineage>
</organism>
<dbReference type="PANTHER" id="PTHR32552:SF83">
    <property type="entry name" value="BLR3904 PROTEIN"/>
    <property type="match status" value="1"/>
</dbReference>
<evidence type="ECO:0000256" key="13">
    <source>
        <dbReference type="RuleBase" id="RU003357"/>
    </source>
</evidence>
<keyword evidence="11 12" id="KW-0998">Cell outer membrane</keyword>
<dbReference type="PROSITE" id="PS52016">
    <property type="entry name" value="TONB_DEPENDENT_REC_3"/>
    <property type="match status" value="1"/>
</dbReference>
<evidence type="ECO:0000256" key="12">
    <source>
        <dbReference type="PROSITE-ProRule" id="PRU01360"/>
    </source>
</evidence>